<dbReference type="PANTHER" id="PTHR31834:SF1">
    <property type="entry name" value="INITIATION-SPECIFIC ALPHA-1,6-MANNOSYLTRANSFERASE"/>
    <property type="match status" value="1"/>
</dbReference>
<feature type="region of interest" description="Disordered" evidence="2">
    <location>
        <begin position="416"/>
        <end position="552"/>
    </location>
</feature>
<feature type="compositionally biased region" description="Pro residues" evidence="2">
    <location>
        <begin position="374"/>
        <end position="386"/>
    </location>
</feature>
<evidence type="ECO:0000256" key="1">
    <source>
        <dbReference type="ARBA" id="ARBA00009003"/>
    </source>
</evidence>
<evidence type="ECO:0000313" key="3">
    <source>
        <dbReference type="EMBL" id="ROV96439.1"/>
    </source>
</evidence>
<dbReference type="Pfam" id="PF04488">
    <property type="entry name" value="Gly_transf_sug"/>
    <property type="match status" value="1"/>
</dbReference>
<dbReference type="SUPFAM" id="SSF53448">
    <property type="entry name" value="Nucleotide-diphospho-sugar transferases"/>
    <property type="match status" value="1"/>
</dbReference>
<dbReference type="EMBL" id="LJZO01000020">
    <property type="protein sequence ID" value="ROV96439.1"/>
    <property type="molecule type" value="Genomic_DNA"/>
</dbReference>
<keyword evidence="4" id="KW-1185">Reference proteome</keyword>
<dbReference type="AlphaFoldDB" id="A0A423VZE8"/>
<reference evidence="3 4" key="1">
    <citation type="submission" date="2015-09" db="EMBL/GenBank/DDBJ databases">
        <title>Host preference determinants of Valsa canker pathogens revealed by comparative genomics.</title>
        <authorList>
            <person name="Yin Z."/>
            <person name="Huang L."/>
        </authorList>
    </citation>
    <scope>NUCLEOTIDE SEQUENCE [LARGE SCALE GENOMIC DNA]</scope>
    <source>
        <strain evidence="3 4">YSFL</strain>
    </source>
</reference>
<feature type="region of interest" description="Disordered" evidence="2">
    <location>
        <begin position="331"/>
        <end position="403"/>
    </location>
</feature>
<dbReference type="PANTHER" id="PTHR31834">
    <property type="entry name" value="INITIATION-SPECIFIC ALPHA-1,6-MANNOSYLTRANSFERASE"/>
    <property type="match status" value="1"/>
</dbReference>
<dbReference type="InterPro" id="IPR007577">
    <property type="entry name" value="GlycoTrfase_DXD_sugar-bd_CS"/>
</dbReference>
<feature type="region of interest" description="Disordered" evidence="2">
    <location>
        <begin position="170"/>
        <end position="189"/>
    </location>
</feature>
<dbReference type="InterPro" id="IPR039367">
    <property type="entry name" value="Och1-like"/>
</dbReference>
<gene>
    <name evidence="3" type="ORF">VSDG_05424</name>
</gene>
<feature type="compositionally biased region" description="Polar residues" evidence="2">
    <location>
        <begin position="341"/>
        <end position="366"/>
    </location>
</feature>
<proteinExistence type="inferred from homology"/>
<dbReference type="STRING" id="252740.A0A423VZE8"/>
<dbReference type="GO" id="GO:0000136">
    <property type="term" value="C:mannan polymerase complex"/>
    <property type="evidence" value="ECO:0007669"/>
    <property type="project" value="TreeGrafter"/>
</dbReference>
<dbReference type="Proteomes" id="UP000284375">
    <property type="component" value="Unassembled WGS sequence"/>
</dbReference>
<protein>
    <submittedName>
        <fullName evidence="3">Uncharacterized protein</fullName>
    </submittedName>
</protein>
<dbReference type="InterPro" id="IPR029044">
    <property type="entry name" value="Nucleotide-diphossugar_trans"/>
</dbReference>
<comment type="caution">
    <text evidence="3">The sequence shown here is derived from an EMBL/GenBank/DDBJ whole genome shotgun (WGS) entry which is preliminary data.</text>
</comment>
<sequence length="666" mass="70935">MWYRRRLSAALIWAVFTALAILYWRRRTSTGDKAQQQGQKHHHTIPSRKIWQVAGDDRAKPARDCAQPWITSNPGWAHTLHTDTTATAFAARHWGPGGGDPRLARALGELRSAGIRADLARYMLLGAEGGVYTDVDTVPLRRIDEWLPWGEYLGRGARLVVGVEWDERATGSGAEGGRQGDGGGSGGGGRPRGVLHEVQFCQWTVVAAGAGHPVFEAMVGRALAQLGEHQSLWGAATLRDVVFSELEVLNMTGPAAWTEVVLAHMRRVDPGGLGADGLRGFSGLKAPRLVGDVLVLPVDAFGSGMAHSGATREGDGVPEMAMTPAQSRFILPRKSQPPPQTQRQTANALQNGPRQFASTPRFNVSATPRGGSHQPPPFSTPAPPSTRPRATPYEPLSDAIDTSPISAETPAHQYEGLDSQSLDESIEVDSPSATRSTLGLDEPPPKRRRVSISPEASTSTSPERAVTDELMEETEQVEISSTPVVDDRLHVQTPTDSQGRTAGSEPQSPQSPGGEQAIRNPTFRNAPRFKTAEAASAARQHPLPDAFSPQRRGAKYVPGGLAAEVRDWLVQVKGAAEYDRPAGSSVGATVGEVRSGAGMHLVSVGEAGDESIPAKAILAGDGRTAGLGGRSTVRKGGRISMAQPMWDITLDDLGHFAVACDWEASG</sequence>
<evidence type="ECO:0000313" key="4">
    <source>
        <dbReference type="Proteomes" id="UP000284375"/>
    </source>
</evidence>
<name>A0A423VZE8_CYTCH</name>
<feature type="compositionally biased region" description="Polar residues" evidence="2">
    <location>
        <begin position="492"/>
        <end position="513"/>
    </location>
</feature>
<dbReference type="GO" id="GO:0006487">
    <property type="term" value="P:protein N-linked glycosylation"/>
    <property type="evidence" value="ECO:0007669"/>
    <property type="project" value="TreeGrafter"/>
</dbReference>
<dbReference type="GO" id="GO:0000009">
    <property type="term" value="F:alpha-1,6-mannosyltransferase activity"/>
    <property type="evidence" value="ECO:0007669"/>
    <property type="project" value="InterPro"/>
</dbReference>
<feature type="compositionally biased region" description="Gly residues" evidence="2">
    <location>
        <begin position="173"/>
        <end position="189"/>
    </location>
</feature>
<evidence type="ECO:0000256" key="2">
    <source>
        <dbReference type="SAM" id="MobiDB-lite"/>
    </source>
</evidence>
<organism evidence="3 4">
    <name type="scientific">Cytospora chrysosperma</name>
    <name type="common">Cytospora canker fungus</name>
    <name type="synonym">Sphaeria chrysosperma</name>
    <dbReference type="NCBI Taxonomy" id="252740"/>
    <lineage>
        <taxon>Eukaryota</taxon>
        <taxon>Fungi</taxon>
        <taxon>Dikarya</taxon>
        <taxon>Ascomycota</taxon>
        <taxon>Pezizomycotina</taxon>
        <taxon>Sordariomycetes</taxon>
        <taxon>Sordariomycetidae</taxon>
        <taxon>Diaporthales</taxon>
        <taxon>Cytosporaceae</taxon>
        <taxon>Cytospora</taxon>
    </lineage>
</organism>
<dbReference type="Gene3D" id="3.90.550.20">
    <property type="match status" value="1"/>
</dbReference>
<dbReference type="OrthoDB" id="5389296at2759"/>
<accession>A0A423VZE8</accession>
<comment type="similarity">
    <text evidence="1">Belongs to the glycosyltransferase 32 family.</text>
</comment>